<dbReference type="EMBL" id="JBHLWV010000019">
    <property type="protein sequence ID" value="MFC0314931.1"/>
    <property type="molecule type" value="Genomic_DNA"/>
</dbReference>
<keyword evidence="3" id="KW-1185">Reference proteome</keyword>
<gene>
    <name evidence="2" type="ORF">ACFFJD_08710</name>
</gene>
<protein>
    <submittedName>
        <fullName evidence="2">Class I SAM-dependent methyltransferase</fullName>
        <ecNumber evidence="2">2.1.1.-</ecNumber>
    </submittedName>
</protein>
<dbReference type="EC" id="2.1.1.-" evidence="2"/>
<dbReference type="PANTHER" id="PTHR45128">
    <property type="entry name" value="METHYLTRANSFERASE TYPE 11"/>
    <property type="match status" value="1"/>
</dbReference>
<keyword evidence="2" id="KW-0808">Transferase</keyword>
<dbReference type="InterPro" id="IPR025714">
    <property type="entry name" value="Methyltranfer_dom"/>
</dbReference>
<organism evidence="2 3">
    <name type="scientific">Gordonia phosphorivorans</name>
    <dbReference type="NCBI Taxonomy" id="1056982"/>
    <lineage>
        <taxon>Bacteria</taxon>
        <taxon>Bacillati</taxon>
        <taxon>Actinomycetota</taxon>
        <taxon>Actinomycetes</taxon>
        <taxon>Mycobacteriales</taxon>
        <taxon>Gordoniaceae</taxon>
        <taxon>Gordonia</taxon>
    </lineage>
</organism>
<dbReference type="CDD" id="cd02440">
    <property type="entry name" value="AdoMet_MTases"/>
    <property type="match status" value="1"/>
</dbReference>
<dbReference type="InterPro" id="IPR029063">
    <property type="entry name" value="SAM-dependent_MTases_sf"/>
</dbReference>
<dbReference type="RefSeq" id="WP_382363168.1">
    <property type="nucleotide sequence ID" value="NZ_JBHLWV010000019.1"/>
</dbReference>
<evidence type="ECO:0000313" key="3">
    <source>
        <dbReference type="Proteomes" id="UP001589783"/>
    </source>
</evidence>
<sequence>MTSEFHASTREAVEAYSDRVTQAVLGFAETASIVLGDGLGWYAELAAAGEAGRTASDLALATDTQSRYAQEWLEQQTMAGLVEVVASAPSGAGARRFRLPAGAAEVLVHRGTTTALLPMVRMLRAGVAGMPELLEAYKHGGGVTWDQVGDEARQAQAEGNRPWFLEQLPQALASVESLHSVLSRPGARITDVACGFGWSTLALARAYPQSQVTGIDIDEPSIVAERGNADARGPSANVEFYVADGADPVTAHSQDAVFIFEALHDMPFPVQVLSAARTMVKPDGAVVVMDEAVAATFDPEAGSPDEKLLERLMYAYSLFLCLPDSMATPGSAATGTVMRPAVLERYAIQAGFAAVEQLPIGDFSVFRFYRLTLPDREGDTTPRLAAARRP</sequence>
<reference evidence="2 3" key="1">
    <citation type="submission" date="2024-09" db="EMBL/GenBank/DDBJ databases">
        <authorList>
            <person name="Sun Q."/>
            <person name="Mori K."/>
        </authorList>
    </citation>
    <scope>NUCLEOTIDE SEQUENCE [LARGE SCALE GENOMIC DNA]</scope>
    <source>
        <strain evidence="2 3">CCM 7957</strain>
    </source>
</reference>
<dbReference type="GO" id="GO:0032259">
    <property type="term" value="P:methylation"/>
    <property type="evidence" value="ECO:0007669"/>
    <property type="project" value="UniProtKB-KW"/>
</dbReference>
<dbReference type="InterPro" id="IPR053173">
    <property type="entry name" value="SAM-binding_MTase"/>
</dbReference>
<dbReference type="Gene3D" id="3.40.50.150">
    <property type="entry name" value="Vaccinia Virus protein VP39"/>
    <property type="match status" value="1"/>
</dbReference>
<proteinExistence type="predicted"/>
<feature type="domain" description="Methyltransferase" evidence="1">
    <location>
        <begin position="185"/>
        <end position="298"/>
    </location>
</feature>
<dbReference type="Proteomes" id="UP001589783">
    <property type="component" value="Unassembled WGS sequence"/>
</dbReference>
<accession>A0ABV6H7S0</accession>
<evidence type="ECO:0000259" key="1">
    <source>
        <dbReference type="Pfam" id="PF13847"/>
    </source>
</evidence>
<dbReference type="SUPFAM" id="SSF53335">
    <property type="entry name" value="S-adenosyl-L-methionine-dependent methyltransferases"/>
    <property type="match status" value="1"/>
</dbReference>
<comment type="caution">
    <text evidence="2">The sequence shown here is derived from an EMBL/GenBank/DDBJ whole genome shotgun (WGS) entry which is preliminary data.</text>
</comment>
<dbReference type="GO" id="GO:0008168">
    <property type="term" value="F:methyltransferase activity"/>
    <property type="evidence" value="ECO:0007669"/>
    <property type="project" value="UniProtKB-KW"/>
</dbReference>
<evidence type="ECO:0000313" key="2">
    <source>
        <dbReference type="EMBL" id="MFC0314931.1"/>
    </source>
</evidence>
<dbReference type="Pfam" id="PF13847">
    <property type="entry name" value="Methyltransf_31"/>
    <property type="match status" value="1"/>
</dbReference>
<keyword evidence="2" id="KW-0489">Methyltransferase</keyword>
<name>A0ABV6H7S0_9ACTN</name>